<sequence length="67" mass="6790">MVPGGPEGGPPGTLRRPEAGGSVSGSEGQGVVVPSVGGWPERPQKHCDADQALVVRQSPCTWLLCPG</sequence>
<proteinExistence type="predicted"/>
<dbReference type="EMBL" id="AP027735">
    <property type="protein sequence ID" value="BDZ56688.1"/>
    <property type="molecule type" value="Genomic_DNA"/>
</dbReference>
<evidence type="ECO:0000313" key="2">
    <source>
        <dbReference type="EMBL" id="BDZ56688.1"/>
    </source>
</evidence>
<feature type="region of interest" description="Disordered" evidence="1">
    <location>
        <begin position="1"/>
        <end position="39"/>
    </location>
</feature>
<protein>
    <submittedName>
        <fullName evidence="2">Uncharacterized protein</fullName>
    </submittedName>
</protein>
<evidence type="ECO:0000313" key="3">
    <source>
        <dbReference type="Proteomes" id="UP001321421"/>
    </source>
</evidence>
<reference evidence="3" key="1">
    <citation type="journal article" date="2019" name="Int. J. Syst. Evol. Microbiol.">
        <title>The Global Catalogue of Microorganisms (GCM) 10K type strain sequencing project: providing services to taxonomists for standard genome sequencing and annotation.</title>
        <authorList>
            <consortium name="The Broad Institute Genomics Platform"/>
            <consortium name="The Broad Institute Genome Sequencing Center for Infectious Disease"/>
            <person name="Wu L."/>
            <person name="Ma J."/>
        </authorList>
    </citation>
    <scope>NUCLEOTIDE SEQUENCE [LARGE SCALE GENOMIC DNA]</scope>
    <source>
        <strain evidence="3">NBRC 110608</strain>
    </source>
</reference>
<accession>A0ABN6YM52</accession>
<organism evidence="2 3">
    <name type="scientific">Barrientosiimonas endolithica</name>
    <dbReference type="NCBI Taxonomy" id="1535208"/>
    <lineage>
        <taxon>Bacteria</taxon>
        <taxon>Bacillati</taxon>
        <taxon>Actinomycetota</taxon>
        <taxon>Actinomycetes</taxon>
        <taxon>Micrococcales</taxon>
        <taxon>Dermacoccaceae</taxon>
        <taxon>Barrientosiimonas</taxon>
    </lineage>
</organism>
<feature type="compositionally biased region" description="Gly residues" evidence="1">
    <location>
        <begin position="1"/>
        <end position="11"/>
    </location>
</feature>
<gene>
    <name evidence="2" type="ORF">GCM10025872_03450</name>
</gene>
<name>A0ABN6YM52_9MICO</name>
<feature type="compositionally biased region" description="Low complexity" evidence="1">
    <location>
        <begin position="20"/>
        <end position="38"/>
    </location>
</feature>
<evidence type="ECO:0000256" key="1">
    <source>
        <dbReference type="SAM" id="MobiDB-lite"/>
    </source>
</evidence>
<keyword evidence="3" id="KW-1185">Reference proteome</keyword>
<dbReference type="Proteomes" id="UP001321421">
    <property type="component" value="Chromosome"/>
</dbReference>